<dbReference type="Proteomes" id="UP000265719">
    <property type="component" value="Chromosome"/>
</dbReference>
<dbReference type="AlphaFoldDB" id="A0A399G3S6"/>
<evidence type="ECO:0000313" key="1">
    <source>
        <dbReference type="EMBL" id="UOE18244.1"/>
    </source>
</evidence>
<organism evidence="1 2">
    <name type="scientific">Thermobifida halotolerans</name>
    <dbReference type="NCBI Taxonomy" id="483545"/>
    <lineage>
        <taxon>Bacteria</taxon>
        <taxon>Bacillati</taxon>
        <taxon>Actinomycetota</taxon>
        <taxon>Actinomycetes</taxon>
        <taxon>Streptosporangiales</taxon>
        <taxon>Nocardiopsidaceae</taxon>
        <taxon>Thermobifida</taxon>
    </lineage>
</organism>
<accession>A0A399G3S6</accession>
<keyword evidence="2" id="KW-1185">Reference proteome</keyword>
<dbReference type="OrthoDB" id="3436346at2"/>
<proteinExistence type="predicted"/>
<reference evidence="1" key="1">
    <citation type="submission" date="2020-10" db="EMBL/GenBank/DDBJ databases">
        <title>De novo genome project of the cellulose decomposer Thermobifida halotolerans type strain.</title>
        <authorList>
            <person name="Nagy I."/>
            <person name="Horvath B."/>
            <person name="Kukolya J."/>
            <person name="Nagy I."/>
            <person name="Orsini M."/>
        </authorList>
    </citation>
    <scope>NUCLEOTIDE SEQUENCE</scope>
    <source>
        <strain evidence="1">DSM 44931</strain>
    </source>
</reference>
<gene>
    <name evidence="1" type="ORF">NI17_015515</name>
</gene>
<dbReference type="RefSeq" id="WP_068693965.1">
    <property type="nucleotide sequence ID" value="NZ_CP063196.1"/>
</dbReference>
<dbReference type="KEGG" id="thao:NI17_015515"/>
<protein>
    <submittedName>
        <fullName evidence="1">Uncharacterized protein</fullName>
    </submittedName>
</protein>
<name>A0A399G3S6_9ACTN</name>
<sequence length="108" mass="11304">MSASSAGDVRRSLLAQLQEEIHRQGGTALLALSATSHPVLYVRTSGRLVPVVVVHGVTGGWWFIWGRTGQAPTTHVAGAAAALCAEHTGSAPRRNLVAERRATLRGAA</sequence>
<dbReference type="EMBL" id="CP063196">
    <property type="protein sequence ID" value="UOE18244.1"/>
    <property type="molecule type" value="Genomic_DNA"/>
</dbReference>
<evidence type="ECO:0000313" key="2">
    <source>
        <dbReference type="Proteomes" id="UP000265719"/>
    </source>
</evidence>